<keyword evidence="1" id="KW-0812">Transmembrane</keyword>
<dbReference type="EMBL" id="JAMRXG010000006">
    <property type="protein sequence ID" value="MCM6775148.1"/>
    <property type="molecule type" value="Genomic_DNA"/>
</dbReference>
<evidence type="ECO:0000313" key="3">
    <source>
        <dbReference type="Proteomes" id="UP001139157"/>
    </source>
</evidence>
<dbReference type="Pfam" id="PF19877">
    <property type="entry name" value="DUF6350"/>
    <property type="match status" value="1"/>
</dbReference>
<organism evidence="2 3">
    <name type="scientific">Nocardia pulmonis</name>
    <dbReference type="NCBI Taxonomy" id="2951408"/>
    <lineage>
        <taxon>Bacteria</taxon>
        <taxon>Bacillati</taxon>
        <taxon>Actinomycetota</taxon>
        <taxon>Actinomycetes</taxon>
        <taxon>Mycobacteriales</taxon>
        <taxon>Nocardiaceae</taxon>
        <taxon>Nocardia</taxon>
    </lineage>
</organism>
<feature type="transmembrane region" description="Helical" evidence="1">
    <location>
        <begin position="113"/>
        <end position="135"/>
    </location>
</feature>
<feature type="transmembrane region" description="Helical" evidence="1">
    <location>
        <begin position="320"/>
        <end position="344"/>
    </location>
</feature>
<feature type="transmembrane region" description="Helical" evidence="1">
    <location>
        <begin position="257"/>
        <end position="283"/>
    </location>
</feature>
<accession>A0A9X2IXA2</accession>
<name>A0A9X2IXA2_9NOCA</name>
<feature type="transmembrane region" description="Helical" evidence="1">
    <location>
        <begin position="150"/>
        <end position="170"/>
    </location>
</feature>
<feature type="transmembrane region" description="Helical" evidence="1">
    <location>
        <begin position="223"/>
        <end position="245"/>
    </location>
</feature>
<keyword evidence="3" id="KW-1185">Reference proteome</keyword>
<protein>
    <submittedName>
        <fullName evidence="2">DUF6350 family protein</fullName>
    </submittedName>
</protein>
<feature type="transmembrane region" description="Helical" evidence="1">
    <location>
        <begin position="289"/>
        <end position="308"/>
    </location>
</feature>
<dbReference type="RefSeq" id="WP_251913092.1">
    <property type="nucleotide sequence ID" value="NZ_JAMRXG010000006.1"/>
</dbReference>
<dbReference type="AlphaFoldDB" id="A0A9X2IXA2"/>
<evidence type="ECO:0000256" key="1">
    <source>
        <dbReference type="SAM" id="Phobius"/>
    </source>
</evidence>
<dbReference type="InterPro" id="IPR045931">
    <property type="entry name" value="DUF6350"/>
</dbReference>
<feature type="transmembrane region" description="Helical" evidence="1">
    <location>
        <begin position="71"/>
        <end position="97"/>
    </location>
</feature>
<comment type="caution">
    <text evidence="2">The sequence shown here is derived from an EMBL/GenBank/DDBJ whole genome shotgun (WGS) entry which is preliminary data.</text>
</comment>
<evidence type="ECO:0000313" key="2">
    <source>
        <dbReference type="EMBL" id="MCM6775148.1"/>
    </source>
</evidence>
<feature type="transmembrane region" description="Helical" evidence="1">
    <location>
        <begin position="198"/>
        <end position="217"/>
    </location>
</feature>
<dbReference type="Proteomes" id="UP001139157">
    <property type="component" value="Unassembled WGS sequence"/>
</dbReference>
<proteinExistence type="predicted"/>
<gene>
    <name evidence="2" type="ORF">NDR86_16870</name>
</gene>
<keyword evidence="1" id="KW-0472">Membrane</keyword>
<reference evidence="2" key="1">
    <citation type="submission" date="2022-06" db="EMBL/GenBank/DDBJ databases">
        <title>Novel species in genus nocardia.</title>
        <authorList>
            <person name="Li F."/>
        </authorList>
    </citation>
    <scope>NUCLEOTIDE SEQUENCE</scope>
    <source>
        <strain evidence="2">CDC141</strain>
    </source>
</reference>
<keyword evidence="1" id="KW-1133">Transmembrane helix</keyword>
<sequence>MTADEPNPPEDNIFLSLTPERARVLLIVAARTSSFTVVAIVALVLATLFAADGGLTGASGAIAAGWLAVHQVPLVIGTTSLGVLPLLPTGVVVWFAARDCARAVEPRSSRADLGWIVGAALSGPLLITAVCLAVAEDASSVVALQPPNTLAAFGCVGGLHLLAAAAGIGIRRPELITPYLPDWVLPGGQAALRVVQRLLFAGTALTLVSFLVHWSRIGETYRAAGNFAGVVGLTALSLAYLPNVVIDATSVLVGADVHLGAGSLSLFGITGAPIPALPILVAVPEGPAAAWWPVALLIPIVVGVLAGRECARGSGDRVRAPWATLTAAGLSAAGVAVLGLAAGGAAGSFGELGPGVWLFTGLTFVWTAAAGYVGLLAARWFLAAPAADLPPGDYHDADDYDDYPDDEYDEYDDYAEEYPDDGYVYRPEPGTSVVDGELVEEPLALSTRVETTESSDILDAEVVEADLPDSDEVDGR</sequence>
<feature type="transmembrane region" description="Helical" evidence="1">
    <location>
        <begin position="356"/>
        <end position="378"/>
    </location>
</feature>
<feature type="transmembrane region" description="Helical" evidence="1">
    <location>
        <begin position="24"/>
        <end position="51"/>
    </location>
</feature>